<feature type="transmembrane region" description="Helical" evidence="1">
    <location>
        <begin position="134"/>
        <end position="155"/>
    </location>
</feature>
<keyword evidence="3" id="KW-1185">Reference proteome</keyword>
<dbReference type="EMBL" id="CP036259">
    <property type="protein sequence ID" value="QDR83077.1"/>
    <property type="molecule type" value="Genomic_DNA"/>
</dbReference>
<keyword evidence="1" id="KW-0812">Transmembrane</keyword>
<dbReference type="InterPro" id="IPR007563">
    <property type="entry name" value="DUF554"/>
</dbReference>
<organism evidence="2 3">
    <name type="scientific">Sporomusa termitida</name>
    <dbReference type="NCBI Taxonomy" id="2377"/>
    <lineage>
        <taxon>Bacteria</taxon>
        <taxon>Bacillati</taxon>
        <taxon>Bacillota</taxon>
        <taxon>Negativicutes</taxon>
        <taxon>Selenomonadales</taxon>
        <taxon>Sporomusaceae</taxon>
        <taxon>Sporomusa</taxon>
    </lineage>
</organism>
<feature type="transmembrane region" description="Helical" evidence="1">
    <location>
        <begin position="56"/>
        <end position="78"/>
    </location>
</feature>
<evidence type="ECO:0000313" key="3">
    <source>
        <dbReference type="Proteomes" id="UP000320776"/>
    </source>
</evidence>
<accession>A0A517E0E8</accession>
<sequence length="231" mass="23855">MKGTIVNAAAVFVGSGIGLALKQGIPEKYHNTIMQGMALAVGVIGLQMALKTENILVVILGLAMGAVIGEALNIDHYLNKLGERLSLKLGKQSGGGQSSIGRGFVTASLIYCIGAMSVVGSIQDGLTGDTSTLYAKSLLDGITAIVFASTMGIGVMFSSISVLLYQGLITLLAGFLSAVLSDNVIKEMTATGGILIVGVSILMLELKKIRLANLLPAIPAAAVIAYFWPPM</sequence>
<evidence type="ECO:0000256" key="1">
    <source>
        <dbReference type="SAM" id="Phobius"/>
    </source>
</evidence>
<keyword evidence="1" id="KW-1133">Transmembrane helix</keyword>
<dbReference type="PANTHER" id="PTHR36111:SF2">
    <property type="entry name" value="INNER MEMBRANE PROTEIN"/>
    <property type="match status" value="1"/>
</dbReference>
<dbReference type="KEGG" id="sted:SPTER_45490"/>
<reference evidence="2 3" key="1">
    <citation type="submission" date="2019-02" db="EMBL/GenBank/DDBJ databases">
        <title>Closed genome of Sporomusa termitida DSM 4440.</title>
        <authorList>
            <person name="Poehlein A."/>
            <person name="Daniel R."/>
        </authorList>
    </citation>
    <scope>NUCLEOTIDE SEQUENCE [LARGE SCALE GENOMIC DNA]</scope>
    <source>
        <strain evidence="2 3">DSM 4440</strain>
    </source>
</reference>
<gene>
    <name evidence="2" type="primary">ydfK</name>
    <name evidence="2" type="ORF">SPTER_45490</name>
</gene>
<protein>
    <submittedName>
        <fullName evidence="2">Putative membrane protein YdfK</fullName>
    </submittedName>
</protein>
<feature type="transmembrane region" description="Helical" evidence="1">
    <location>
        <begin position="187"/>
        <end position="204"/>
    </location>
</feature>
<feature type="transmembrane region" description="Helical" evidence="1">
    <location>
        <begin position="211"/>
        <end position="228"/>
    </location>
</feature>
<proteinExistence type="predicted"/>
<name>A0A517E0E8_9FIRM</name>
<keyword evidence="1" id="KW-0472">Membrane</keyword>
<dbReference type="OrthoDB" id="9797976at2"/>
<dbReference type="AlphaFoldDB" id="A0A517E0E8"/>
<dbReference type="Pfam" id="PF04474">
    <property type="entry name" value="DUF554"/>
    <property type="match status" value="1"/>
</dbReference>
<evidence type="ECO:0000313" key="2">
    <source>
        <dbReference type="EMBL" id="QDR83077.1"/>
    </source>
</evidence>
<dbReference type="Proteomes" id="UP000320776">
    <property type="component" value="Chromosome"/>
</dbReference>
<dbReference type="RefSeq" id="WP_144352394.1">
    <property type="nucleotide sequence ID" value="NZ_CP036259.1"/>
</dbReference>
<feature type="transmembrane region" description="Helical" evidence="1">
    <location>
        <begin position="99"/>
        <end position="122"/>
    </location>
</feature>
<dbReference type="PANTHER" id="PTHR36111">
    <property type="entry name" value="INNER MEMBRANE PROTEIN-RELATED"/>
    <property type="match status" value="1"/>
</dbReference>